<dbReference type="Pfam" id="PF00488">
    <property type="entry name" value="MutS_V"/>
    <property type="match status" value="1"/>
</dbReference>
<dbReference type="InterPro" id="IPR036187">
    <property type="entry name" value="DNA_mismatch_repair_MutS_sf"/>
</dbReference>
<dbReference type="PROSITE" id="PS00486">
    <property type="entry name" value="DNA_MISMATCH_REPAIR_2"/>
    <property type="match status" value="1"/>
</dbReference>
<dbReference type="SUPFAM" id="SSF48334">
    <property type="entry name" value="DNA repair protein MutS, domain III"/>
    <property type="match status" value="1"/>
</dbReference>
<keyword evidence="10" id="KW-1185">Reference proteome</keyword>
<dbReference type="Gene3D" id="3.40.50.300">
    <property type="entry name" value="P-loop containing nucleotide triphosphate hydrolases"/>
    <property type="match status" value="1"/>
</dbReference>
<evidence type="ECO:0000256" key="4">
    <source>
        <dbReference type="ARBA" id="ARBA00022801"/>
    </source>
</evidence>
<organism evidence="9 10">
    <name type="scientific">Anaerosolibacter carboniphilus</name>
    <dbReference type="NCBI Taxonomy" id="1417629"/>
    <lineage>
        <taxon>Bacteria</taxon>
        <taxon>Bacillati</taxon>
        <taxon>Bacillota</taxon>
        <taxon>Clostridia</taxon>
        <taxon>Peptostreptococcales</taxon>
        <taxon>Thermotaleaceae</taxon>
        <taxon>Anaerosolibacter</taxon>
    </lineage>
</organism>
<dbReference type="Proteomes" id="UP000579281">
    <property type="component" value="Unassembled WGS sequence"/>
</dbReference>
<evidence type="ECO:0000256" key="3">
    <source>
        <dbReference type="ARBA" id="ARBA00022741"/>
    </source>
</evidence>
<dbReference type="GO" id="GO:0005524">
    <property type="term" value="F:ATP binding"/>
    <property type="evidence" value="ECO:0007669"/>
    <property type="project" value="UniProtKB-KW"/>
</dbReference>
<evidence type="ECO:0000259" key="8">
    <source>
        <dbReference type="PROSITE" id="PS00486"/>
    </source>
</evidence>
<sequence>MNKHTMEILEYNKIKERLKGFAVSEQAKEMIDQLEPYVEIKQIERYLKETTEARAIVNISSSIPLHSLSGMKKIKTNLEKGAILSPEELELISGFLKEGKRLKRFMKDKEYAAPTVSSYVLSLHELEGVTEEIDRCIVRGRVDDQASGALGKIRRRIALVEDKIKAKLDSYLRNSAFKGYMQNELISQRDGRYVIPVKSEYKKNVEGNVLDTSGSGSTVFIEPAEVKKLQDELNSLRYDEEDEVYKILSILTVHVSQHEKEISINMETMIYCDFLFAKGKYSKAIDGRNAALNTRNYICIKKGRHPLLGNSAVPLDFEIGERYQSLVITGPNTGGKTVVLKTVGLLTMMIQSGLHVPVEEESEFAIFLSILVDIGDGQSIEQNLSTFSSHIKNIISILACADQKTMVILDEIGAGTDPGEGMGIGIAVLEELYNKKAITIATTHYSEIKDFAQTHKGFINGCMDFDTKSLKPLYRLRIGKAGESNAFYIALRLGMRPELIERAHQVTYREERTYSSKWTHEESMIDQGMIERHQEQMEKSKKAEERNAMAEKQEARPKFQIGDCVHISTMNRTGIVCEMENGRGEVGVMVMKKKFKINHKRLSLYIEGQELYPENYDFDIVLESKENRKKKKLLEKGHTQGVRIEVEGKKDS</sequence>
<name>A0A841KQJ9_9FIRM</name>
<evidence type="ECO:0000313" key="9">
    <source>
        <dbReference type="EMBL" id="MBB6214370.1"/>
    </source>
</evidence>
<dbReference type="NCBIfam" id="TIGR01069">
    <property type="entry name" value="mutS2"/>
    <property type="match status" value="1"/>
</dbReference>
<dbReference type="InterPro" id="IPR007696">
    <property type="entry name" value="DNA_mismatch_repair_MutS_core"/>
</dbReference>
<dbReference type="GO" id="GO:0140664">
    <property type="term" value="F:ATP-dependent DNA damage sensor activity"/>
    <property type="evidence" value="ECO:0007669"/>
    <property type="project" value="InterPro"/>
</dbReference>
<evidence type="ECO:0000256" key="2">
    <source>
        <dbReference type="ARBA" id="ARBA00022730"/>
    </source>
</evidence>
<dbReference type="PIRSF" id="PIRSF005814">
    <property type="entry name" value="MutS_YshD"/>
    <property type="match status" value="1"/>
</dbReference>
<evidence type="ECO:0000256" key="7">
    <source>
        <dbReference type="ARBA" id="ARBA00023125"/>
    </source>
</evidence>
<keyword evidence="4" id="KW-0378">Hydrolase</keyword>
<proteinExistence type="predicted"/>
<dbReference type="GO" id="GO:0006298">
    <property type="term" value="P:mismatch repair"/>
    <property type="evidence" value="ECO:0007669"/>
    <property type="project" value="InterPro"/>
</dbReference>
<reference evidence="9 10" key="1">
    <citation type="submission" date="2020-08" db="EMBL/GenBank/DDBJ databases">
        <title>Genomic Encyclopedia of Type Strains, Phase IV (KMG-IV): sequencing the most valuable type-strain genomes for metagenomic binning, comparative biology and taxonomic classification.</title>
        <authorList>
            <person name="Goeker M."/>
        </authorList>
    </citation>
    <scope>NUCLEOTIDE SEQUENCE [LARGE SCALE GENOMIC DNA]</scope>
    <source>
        <strain evidence="9 10">DSM 103526</strain>
    </source>
</reference>
<keyword evidence="1" id="KW-0540">Nuclease</keyword>
<gene>
    <name evidence="9" type="ORF">HNQ80_000450</name>
</gene>
<dbReference type="InterPro" id="IPR000432">
    <property type="entry name" value="DNA_mismatch_repair_MutS_C"/>
</dbReference>
<keyword evidence="6" id="KW-0694">RNA-binding</keyword>
<dbReference type="GO" id="GO:0030983">
    <property type="term" value="F:mismatched DNA binding"/>
    <property type="evidence" value="ECO:0007669"/>
    <property type="project" value="InterPro"/>
</dbReference>
<dbReference type="GO" id="GO:0004519">
    <property type="term" value="F:endonuclease activity"/>
    <property type="evidence" value="ECO:0007669"/>
    <property type="project" value="UniProtKB-KW"/>
</dbReference>
<accession>A0A841KQJ9</accession>
<comment type="caution">
    <text evidence="9">The sequence shown here is derived from an EMBL/GenBank/DDBJ whole genome shotgun (WGS) entry which is preliminary data.</text>
</comment>
<dbReference type="SMART" id="SM00533">
    <property type="entry name" value="MUTSd"/>
    <property type="match status" value="1"/>
</dbReference>
<dbReference type="PANTHER" id="PTHR48466">
    <property type="entry name" value="OS10G0509000 PROTEIN-RELATED"/>
    <property type="match status" value="1"/>
</dbReference>
<dbReference type="GO" id="GO:0016887">
    <property type="term" value="F:ATP hydrolysis activity"/>
    <property type="evidence" value="ECO:0007669"/>
    <property type="project" value="InterPro"/>
</dbReference>
<keyword evidence="2" id="KW-0699">rRNA-binding</keyword>
<evidence type="ECO:0000256" key="1">
    <source>
        <dbReference type="ARBA" id="ARBA00022722"/>
    </source>
</evidence>
<dbReference type="GO" id="GO:0019843">
    <property type="term" value="F:rRNA binding"/>
    <property type="evidence" value="ECO:0007669"/>
    <property type="project" value="UniProtKB-KW"/>
</dbReference>
<dbReference type="SMART" id="SM00534">
    <property type="entry name" value="MUTSac"/>
    <property type="match status" value="1"/>
</dbReference>
<keyword evidence="7" id="KW-0238">DNA-binding</keyword>
<evidence type="ECO:0000256" key="6">
    <source>
        <dbReference type="ARBA" id="ARBA00022884"/>
    </source>
</evidence>
<dbReference type="InterPro" id="IPR045076">
    <property type="entry name" value="MutS"/>
</dbReference>
<evidence type="ECO:0000256" key="5">
    <source>
        <dbReference type="ARBA" id="ARBA00022840"/>
    </source>
</evidence>
<protein>
    <submittedName>
        <fullName evidence="9">MutS2 family protein</fullName>
    </submittedName>
</protein>
<dbReference type="AlphaFoldDB" id="A0A841KQJ9"/>
<feature type="domain" description="DNA mismatch repair proteins mutS family" evidence="8">
    <location>
        <begin position="405"/>
        <end position="421"/>
    </location>
</feature>
<dbReference type="RefSeq" id="WP_184307744.1">
    <property type="nucleotide sequence ID" value="NZ_JACHEN010000002.1"/>
</dbReference>
<keyword evidence="5" id="KW-0067">ATP-binding</keyword>
<dbReference type="EMBL" id="JACHEN010000002">
    <property type="protein sequence ID" value="MBB6214370.1"/>
    <property type="molecule type" value="Genomic_DNA"/>
</dbReference>
<dbReference type="InterPro" id="IPR027417">
    <property type="entry name" value="P-loop_NTPase"/>
</dbReference>
<dbReference type="SUPFAM" id="SSF52540">
    <property type="entry name" value="P-loop containing nucleoside triphosphate hydrolases"/>
    <property type="match status" value="1"/>
</dbReference>
<dbReference type="GO" id="GO:0045910">
    <property type="term" value="P:negative regulation of DNA recombination"/>
    <property type="evidence" value="ECO:0007669"/>
    <property type="project" value="InterPro"/>
</dbReference>
<keyword evidence="3" id="KW-0547">Nucleotide-binding</keyword>
<dbReference type="FunFam" id="3.40.50.300:FF:000830">
    <property type="entry name" value="Endonuclease MutS2"/>
    <property type="match status" value="1"/>
</dbReference>
<dbReference type="InterPro" id="IPR005747">
    <property type="entry name" value="MutS2"/>
</dbReference>
<dbReference type="PANTHER" id="PTHR48466:SF2">
    <property type="entry name" value="OS10G0509000 PROTEIN"/>
    <property type="match status" value="1"/>
</dbReference>
<evidence type="ECO:0000313" key="10">
    <source>
        <dbReference type="Proteomes" id="UP000579281"/>
    </source>
</evidence>